<dbReference type="GO" id="GO:0061630">
    <property type="term" value="F:ubiquitin protein ligase activity"/>
    <property type="evidence" value="ECO:0007669"/>
    <property type="project" value="UniProtKB-EC"/>
</dbReference>
<dbReference type="Proteomes" id="UP000054248">
    <property type="component" value="Unassembled WGS sequence"/>
</dbReference>
<dbReference type="AlphaFoldDB" id="A0A0C3Q006"/>
<evidence type="ECO:0000256" key="4">
    <source>
        <dbReference type="ARBA" id="ARBA00022723"/>
    </source>
</evidence>
<protein>
    <recommendedName>
        <fullName evidence="2">RBR-type E3 ubiquitin transferase</fullName>
        <ecNumber evidence="2">2.3.2.31</ecNumber>
    </recommendedName>
</protein>
<reference evidence="12" key="2">
    <citation type="submission" date="2015-01" db="EMBL/GenBank/DDBJ databases">
        <title>Evolutionary Origins and Diversification of the Mycorrhizal Mutualists.</title>
        <authorList>
            <consortium name="DOE Joint Genome Institute"/>
            <consortium name="Mycorrhizal Genomics Consortium"/>
            <person name="Kohler A."/>
            <person name="Kuo A."/>
            <person name="Nagy L.G."/>
            <person name="Floudas D."/>
            <person name="Copeland A."/>
            <person name="Barry K.W."/>
            <person name="Cichocki N."/>
            <person name="Veneault-Fourrey C."/>
            <person name="LaButti K."/>
            <person name="Lindquist E.A."/>
            <person name="Lipzen A."/>
            <person name="Lundell T."/>
            <person name="Morin E."/>
            <person name="Murat C."/>
            <person name="Riley R."/>
            <person name="Ohm R."/>
            <person name="Sun H."/>
            <person name="Tunlid A."/>
            <person name="Henrissat B."/>
            <person name="Grigoriev I.V."/>
            <person name="Hibbett D.S."/>
            <person name="Martin F."/>
        </authorList>
    </citation>
    <scope>NUCLEOTIDE SEQUENCE [LARGE SCALE GENOMIC DNA]</scope>
    <source>
        <strain evidence="12">MUT 4182</strain>
    </source>
</reference>
<dbReference type="SUPFAM" id="SSF57850">
    <property type="entry name" value="RING/U-box"/>
    <property type="match status" value="3"/>
</dbReference>
<evidence type="ECO:0000259" key="10">
    <source>
        <dbReference type="PROSITE" id="PS51873"/>
    </source>
</evidence>
<dbReference type="PROSITE" id="PS51873">
    <property type="entry name" value="TRIAD"/>
    <property type="match status" value="1"/>
</dbReference>
<keyword evidence="5" id="KW-0677">Repeat</keyword>
<keyword evidence="3" id="KW-0808">Transferase</keyword>
<dbReference type="PANTHER" id="PTHR11685">
    <property type="entry name" value="RBR FAMILY RING FINGER AND IBR DOMAIN-CONTAINING"/>
    <property type="match status" value="1"/>
</dbReference>
<keyword evidence="4" id="KW-0479">Metal-binding</keyword>
<dbReference type="SMART" id="SM00647">
    <property type="entry name" value="IBR"/>
    <property type="match status" value="2"/>
</dbReference>
<evidence type="ECO:0000256" key="8">
    <source>
        <dbReference type="ARBA" id="ARBA00022833"/>
    </source>
</evidence>
<dbReference type="STRING" id="1051891.A0A0C3Q006"/>
<name>A0A0C3Q006_9AGAM</name>
<keyword evidence="7" id="KW-0833">Ubl conjugation pathway</keyword>
<feature type="compositionally biased region" description="Low complexity" evidence="9">
    <location>
        <begin position="45"/>
        <end position="66"/>
    </location>
</feature>
<dbReference type="InterPro" id="IPR031127">
    <property type="entry name" value="E3_UB_ligase_RBR"/>
</dbReference>
<evidence type="ECO:0000256" key="7">
    <source>
        <dbReference type="ARBA" id="ARBA00022786"/>
    </source>
</evidence>
<keyword evidence="6" id="KW-0863">Zinc-finger</keyword>
<dbReference type="InterPro" id="IPR002867">
    <property type="entry name" value="IBR_dom"/>
</dbReference>
<feature type="domain" description="RING-type" evidence="10">
    <location>
        <begin position="107"/>
        <end position="321"/>
    </location>
</feature>
<keyword evidence="12" id="KW-1185">Reference proteome</keyword>
<feature type="region of interest" description="Disordered" evidence="9">
    <location>
        <begin position="1"/>
        <end position="79"/>
    </location>
</feature>
<evidence type="ECO:0000256" key="9">
    <source>
        <dbReference type="SAM" id="MobiDB-lite"/>
    </source>
</evidence>
<dbReference type="HOGENOM" id="CLU_883377_0_0_1"/>
<accession>A0A0C3Q006</accession>
<keyword evidence="8" id="KW-0862">Zinc</keyword>
<dbReference type="GO" id="GO:0016567">
    <property type="term" value="P:protein ubiquitination"/>
    <property type="evidence" value="ECO:0007669"/>
    <property type="project" value="InterPro"/>
</dbReference>
<evidence type="ECO:0000256" key="5">
    <source>
        <dbReference type="ARBA" id="ARBA00022737"/>
    </source>
</evidence>
<dbReference type="InterPro" id="IPR013083">
    <property type="entry name" value="Znf_RING/FYVE/PHD"/>
</dbReference>
<dbReference type="OrthoDB" id="9977870at2759"/>
<dbReference type="GO" id="GO:0008270">
    <property type="term" value="F:zinc ion binding"/>
    <property type="evidence" value="ECO:0007669"/>
    <property type="project" value="UniProtKB-KW"/>
</dbReference>
<dbReference type="Gene3D" id="3.30.40.10">
    <property type="entry name" value="Zinc/RING finger domain, C3HC4 (zinc finger)"/>
    <property type="match status" value="1"/>
</dbReference>
<dbReference type="InterPro" id="IPR044066">
    <property type="entry name" value="TRIAD_supradom"/>
</dbReference>
<evidence type="ECO:0000313" key="11">
    <source>
        <dbReference type="EMBL" id="KIO21215.1"/>
    </source>
</evidence>
<evidence type="ECO:0000256" key="3">
    <source>
        <dbReference type="ARBA" id="ARBA00022679"/>
    </source>
</evidence>
<evidence type="ECO:0000256" key="1">
    <source>
        <dbReference type="ARBA" id="ARBA00001798"/>
    </source>
</evidence>
<evidence type="ECO:0000256" key="2">
    <source>
        <dbReference type="ARBA" id="ARBA00012251"/>
    </source>
</evidence>
<organism evidence="11 12">
    <name type="scientific">Tulasnella calospora MUT 4182</name>
    <dbReference type="NCBI Taxonomy" id="1051891"/>
    <lineage>
        <taxon>Eukaryota</taxon>
        <taxon>Fungi</taxon>
        <taxon>Dikarya</taxon>
        <taxon>Basidiomycota</taxon>
        <taxon>Agaricomycotina</taxon>
        <taxon>Agaricomycetes</taxon>
        <taxon>Cantharellales</taxon>
        <taxon>Tulasnellaceae</taxon>
        <taxon>Tulasnella</taxon>
    </lineage>
</organism>
<dbReference type="CDD" id="cd22584">
    <property type="entry name" value="Rcat_RBR_unk"/>
    <property type="match status" value="1"/>
</dbReference>
<reference evidence="11 12" key="1">
    <citation type="submission" date="2014-04" db="EMBL/GenBank/DDBJ databases">
        <authorList>
            <consortium name="DOE Joint Genome Institute"/>
            <person name="Kuo A."/>
            <person name="Girlanda M."/>
            <person name="Perotto S."/>
            <person name="Kohler A."/>
            <person name="Nagy L.G."/>
            <person name="Floudas D."/>
            <person name="Copeland A."/>
            <person name="Barry K.W."/>
            <person name="Cichocki N."/>
            <person name="Veneault-Fourrey C."/>
            <person name="LaButti K."/>
            <person name="Lindquist E.A."/>
            <person name="Lipzen A."/>
            <person name="Lundell T."/>
            <person name="Morin E."/>
            <person name="Murat C."/>
            <person name="Sun H."/>
            <person name="Tunlid A."/>
            <person name="Henrissat B."/>
            <person name="Grigoriev I.V."/>
            <person name="Hibbett D.S."/>
            <person name="Martin F."/>
            <person name="Nordberg H.P."/>
            <person name="Cantor M.N."/>
            <person name="Hua S.X."/>
        </authorList>
    </citation>
    <scope>NUCLEOTIDE SEQUENCE [LARGE SCALE GENOMIC DNA]</scope>
    <source>
        <strain evidence="11 12">MUT 4182</strain>
    </source>
</reference>
<evidence type="ECO:0000313" key="12">
    <source>
        <dbReference type="Proteomes" id="UP000054248"/>
    </source>
</evidence>
<dbReference type="Pfam" id="PF01485">
    <property type="entry name" value="IBR"/>
    <property type="match status" value="2"/>
</dbReference>
<comment type="catalytic activity">
    <reaction evidence="1">
        <text>[E2 ubiquitin-conjugating enzyme]-S-ubiquitinyl-L-cysteine + [acceptor protein]-L-lysine = [E2 ubiquitin-conjugating enzyme]-L-cysteine + [acceptor protein]-N(6)-ubiquitinyl-L-lysine.</text>
        <dbReference type="EC" id="2.3.2.31"/>
    </reaction>
</comment>
<dbReference type="EC" id="2.3.2.31" evidence="2"/>
<feature type="compositionally biased region" description="Polar residues" evidence="9">
    <location>
        <begin position="24"/>
        <end position="35"/>
    </location>
</feature>
<dbReference type="EMBL" id="KN823145">
    <property type="protein sequence ID" value="KIO21215.1"/>
    <property type="molecule type" value="Genomic_DNA"/>
</dbReference>
<dbReference type="Gene3D" id="1.20.120.1750">
    <property type="match status" value="1"/>
</dbReference>
<sequence>MDFLRRRWRAPPPRVQSLRVITVTPATRSVSMSSSSDEHTPAQNGESSGSSSGSSGASLPPLEGGSLFPHILNPPKPDVGHKESECGICGDAILVAERPRFPSSYAQPSSSETNPDSTPAITGISMPCYNGHNYCFSCISTHIKTLLADASVKSVFPIRCPECTWPIPDHTAEKILTREEMEGMWYWAKVFQEVRTFYCPIGTCGVRIELPPEECSRELRRAVCPACQESFCFRCQVKWHEGQTCAKYVRTSGALNLDKALQKLAKKQKWRRCPKCRIVVERNFGCRHMTCRCGYQFCYSCGRNWGSGCGQLRSKLCFPLKLEIWPETRSMVVEMIRDLFSKNSGESR</sequence>
<proteinExistence type="predicted"/>
<gene>
    <name evidence="11" type="ORF">M407DRAFT_129907</name>
</gene>
<evidence type="ECO:0000256" key="6">
    <source>
        <dbReference type="ARBA" id="ARBA00022771"/>
    </source>
</evidence>